<sequence>MVHESYVTDETWAFDCRRCGHHWSIDYELQHTAGFGDEELRLWFRNGLPAMAPGAGVPCPHCGGLRVAASRPNTPLSSSTGDAGTST</sequence>
<dbReference type="AlphaFoldDB" id="A0A329QY87"/>
<evidence type="ECO:0000313" key="2">
    <source>
        <dbReference type="Proteomes" id="UP000250462"/>
    </source>
</evidence>
<dbReference type="Proteomes" id="UP000250462">
    <property type="component" value="Unassembled WGS sequence"/>
</dbReference>
<reference evidence="1 2" key="1">
    <citation type="submission" date="2018-06" db="EMBL/GenBank/DDBJ databases">
        <title>Phytoactinopolyspora halophila sp. nov., a novel halophilic actinomycete isolated from a saline soil in China.</title>
        <authorList>
            <person name="Tang S.-K."/>
        </authorList>
    </citation>
    <scope>NUCLEOTIDE SEQUENCE [LARGE SCALE GENOMIC DNA]</scope>
    <source>
        <strain evidence="1 2">YIM 96934</strain>
    </source>
</reference>
<protein>
    <submittedName>
        <fullName evidence="1">Uncharacterized protein</fullName>
    </submittedName>
</protein>
<organism evidence="1 2">
    <name type="scientific">Phytoactinopolyspora halophila</name>
    <dbReference type="NCBI Taxonomy" id="1981511"/>
    <lineage>
        <taxon>Bacteria</taxon>
        <taxon>Bacillati</taxon>
        <taxon>Actinomycetota</taxon>
        <taxon>Actinomycetes</taxon>
        <taxon>Jiangellales</taxon>
        <taxon>Jiangellaceae</taxon>
        <taxon>Phytoactinopolyspora</taxon>
    </lineage>
</organism>
<proteinExistence type="predicted"/>
<dbReference type="EMBL" id="QMIG01000003">
    <property type="protein sequence ID" value="RAW17384.1"/>
    <property type="molecule type" value="Genomic_DNA"/>
</dbReference>
<name>A0A329QY87_9ACTN</name>
<comment type="caution">
    <text evidence="1">The sequence shown here is derived from an EMBL/GenBank/DDBJ whole genome shotgun (WGS) entry which is preliminary data.</text>
</comment>
<accession>A0A329QY87</accession>
<evidence type="ECO:0000313" key="1">
    <source>
        <dbReference type="EMBL" id="RAW17384.1"/>
    </source>
</evidence>
<gene>
    <name evidence="1" type="ORF">DPM12_04975</name>
</gene>
<keyword evidence="2" id="KW-1185">Reference proteome</keyword>